<reference evidence="2" key="1">
    <citation type="submission" date="2022-05" db="EMBL/GenBank/DDBJ databases">
        <authorList>
            <person name="Jo J.-H."/>
            <person name="Im W.-T."/>
        </authorList>
    </citation>
    <scope>NUCLEOTIDE SEQUENCE</scope>
    <source>
        <strain evidence="2">RG327</strain>
    </source>
</reference>
<accession>A0ABT0RER8</accession>
<evidence type="ECO:0000256" key="1">
    <source>
        <dbReference type="SAM" id="SignalP"/>
    </source>
</evidence>
<dbReference type="InterPro" id="IPR024038">
    <property type="entry name" value="MYXO-CTERM"/>
</dbReference>
<dbReference type="NCBIfam" id="NF041742">
    <property type="entry name" value="WGxxGxxG_fam"/>
    <property type="match status" value="1"/>
</dbReference>
<dbReference type="RefSeq" id="WP_249867705.1">
    <property type="nucleotide sequence ID" value="NZ_JAMGBC010000001.1"/>
</dbReference>
<organism evidence="2 3">
    <name type="scientific">Sphingomonas anseongensis</name>
    <dbReference type="NCBI Taxonomy" id="2908207"/>
    <lineage>
        <taxon>Bacteria</taxon>
        <taxon>Pseudomonadati</taxon>
        <taxon>Pseudomonadota</taxon>
        <taxon>Alphaproteobacteria</taxon>
        <taxon>Sphingomonadales</taxon>
        <taxon>Sphingomonadaceae</taxon>
        <taxon>Sphingomonas</taxon>
    </lineage>
</organism>
<dbReference type="Proteomes" id="UP001165343">
    <property type="component" value="Unassembled WGS sequence"/>
</dbReference>
<dbReference type="NCBIfam" id="TIGR03901">
    <property type="entry name" value="MYXO-CTERM"/>
    <property type="match status" value="1"/>
</dbReference>
<evidence type="ECO:0000313" key="3">
    <source>
        <dbReference type="Proteomes" id="UP001165343"/>
    </source>
</evidence>
<feature type="signal peptide" evidence="1">
    <location>
        <begin position="1"/>
        <end position="24"/>
    </location>
</feature>
<feature type="chain" id="PRO_5047293081" evidence="1">
    <location>
        <begin position="25"/>
        <end position="123"/>
    </location>
</feature>
<keyword evidence="3" id="KW-1185">Reference proteome</keyword>
<proteinExistence type="predicted"/>
<protein>
    <submittedName>
        <fullName evidence="2">MYXO-CTERM sorting domain-containing protein</fullName>
    </submittedName>
</protein>
<name>A0ABT0RER8_9SPHN</name>
<comment type="caution">
    <text evidence="2">The sequence shown here is derived from an EMBL/GenBank/DDBJ whole genome shotgun (WGS) entry which is preliminary data.</text>
</comment>
<dbReference type="EMBL" id="JAMGBC010000001">
    <property type="protein sequence ID" value="MCL6678767.1"/>
    <property type="molecule type" value="Genomic_DNA"/>
</dbReference>
<evidence type="ECO:0000313" key="2">
    <source>
        <dbReference type="EMBL" id="MCL6678767.1"/>
    </source>
</evidence>
<keyword evidence="1" id="KW-0732">Signal</keyword>
<gene>
    <name evidence="2" type="ORF">LZ519_05465</name>
</gene>
<sequence>MFRKTLLIGFAIASMAVATQPASAKERDLGNLAKDDDKLIGICGNHDAEVWVSPDGNNWGCGYKGGGGVLCDKDTGCLEETRTAPDTDKPWGLAGLIGLLGLLGLTRRRRHGRNHDTSPDGRV</sequence>